<evidence type="ECO:0000256" key="2">
    <source>
        <dbReference type="ARBA" id="ARBA00022448"/>
    </source>
</evidence>
<evidence type="ECO:0000256" key="7">
    <source>
        <dbReference type="ARBA" id="ARBA00023136"/>
    </source>
</evidence>
<name>A0A2K5ASP7_9ARCH</name>
<keyword evidence="5 8" id="KW-1133">Transmembrane helix</keyword>
<evidence type="ECO:0000256" key="1">
    <source>
        <dbReference type="ARBA" id="ARBA00004167"/>
    </source>
</evidence>
<evidence type="ECO:0000313" key="10">
    <source>
        <dbReference type="Proteomes" id="UP000236248"/>
    </source>
</evidence>
<dbReference type="Pfam" id="PF02416">
    <property type="entry name" value="TatA_B_E"/>
    <property type="match status" value="1"/>
</dbReference>
<keyword evidence="10" id="KW-1185">Reference proteome</keyword>
<evidence type="ECO:0000256" key="4">
    <source>
        <dbReference type="ARBA" id="ARBA00022927"/>
    </source>
</evidence>
<keyword evidence="6" id="KW-0811">Translocation</keyword>
<dbReference type="AlphaFoldDB" id="A0A2K5ASP7"/>
<dbReference type="KEGG" id="ncv:NCAV_1481"/>
<gene>
    <name evidence="9" type="ORF">NCAV_1481</name>
</gene>
<dbReference type="Proteomes" id="UP000236248">
    <property type="component" value="Chromosome NCAV"/>
</dbReference>
<feature type="transmembrane region" description="Helical" evidence="8">
    <location>
        <begin position="6"/>
        <end position="23"/>
    </location>
</feature>
<organism evidence="9 10">
    <name type="scientific">Candidatus Nitrosocaldus cavascurensis</name>
    <dbReference type="NCBI Taxonomy" id="2058097"/>
    <lineage>
        <taxon>Archaea</taxon>
        <taxon>Nitrososphaerota</taxon>
        <taxon>Nitrososphaeria</taxon>
        <taxon>Candidatus Nitrosocaldales</taxon>
        <taxon>Candidatus Nitrosocaldaceae</taxon>
        <taxon>Candidatus Nitrosocaldus</taxon>
    </lineage>
</organism>
<evidence type="ECO:0000256" key="5">
    <source>
        <dbReference type="ARBA" id="ARBA00022989"/>
    </source>
</evidence>
<sequence>MINIGGSEWIIIVLLFLILIVGSKHLPSLGRSIGKAVGEYERARASIRRELDRMNANTNTNTSIGLTIPIKGPVSSEREKLEAVARALGIDPNGVSDDELRRLLHERLNSK</sequence>
<proteinExistence type="predicted"/>
<evidence type="ECO:0000256" key="6">
    <source>
        <dbReference type="ARBA" id="ARBA00023010"/>
    </source>
</evidence>
<dbReference type="InterPro" id="IPR003369">
    <property type="entry name" value="TatA/B/E"/>
</dbReference>
<keyword evidence="3 8" id="KW-0812">Transmembrane</keyword>
<evidence type="ECO:0000256" key="8">
    <source>
        <dbReference type="SAM" id="Phobius"/>
    </source>
</evidence>
<dbReference type="GeneID" id="41595472"/>
<comment type="subcellular location">
    <subcellularLocation>
        <location evidence="1">Membrane</location>
        <topology evidence="1">Single-pass membrane protein</topology>
    </subcellularLocation>
</comment>
<keyword evidence="2" id="KW-0813">Transport</keyword>
<dbReference type="EMBL" id="LT981265">
    <property type="protein sequence ID" value="SPC34647.1"/>
    <property type="molecule type" value="Genomic_DNA"/>
</dbReference>
<reference evidence="10" key="1">
    <citation type="submission" date="2018-01" db="EMBL/GenBank/DDBJ databases">
        <authorList>
            <person name="Kerou L M."/>
        </authorList>
    </citation>
    <scope>NUCLEOTIDE SEQUENCE [LARGE SCALE GENOMIC DNA]</scope>
    <source>
        <strain evidence="10">SCU2</strain>
    </source>
</reference>
<keyword evidence="4" id="KW-0653">Protein transport</keyword>
<evidence type="ECO:0000256" key="3">
    <source>
        <dbReference type="ARBA" id="ARBA00022692"/>
    </source>
</evidence>
<dbReference type="GO" id="GO:0016020">
    <property type="term" value="C:membrane"/>
    <property type="evidence" value="ECO:0007669"/>
    <property type="project" value="UniProtKB-ARBA"/>
</dbReference>
<dbReference type="Gene3D" id="1.20.5.3310">
    <property type="match status" value="1"/>
</dbReference>
<dbReference type="RefSeq" id="WP_158648664.1">
    <property type="nucleotide sequence ID" value="NZ_LT981265.1"/>
</dbReference>
<keyword evidence="7 8" id="KW-0472">Membrane</keyword>
<protein>
    <submittedName>
        <fullName evidence="9">Sec-independent protein secretion pathway component</fullName>
    </submittedName>
</protein>
<dbReference type="GO" id="GO:0015031">
    <property type="term" value="P:protein transport"/>
    <property type="evidence" value="ECO:0007669"/>
    <property type="project" value="UniProtKB-KW"/>
</dbReference>
<evidence type="ECO:0000313" key="9">
    <source>
        <dbReference type="EMBL" id="SPC34647.1"/>
    </source>
</evidence>
<accession>A0A2K5ASP7</accession>